<keyword evidence="3" id="KW-1185">Reference proteome</keyword>
<evidence type="ECO:0000256" key="1">
    <source>
        <dbReference type="SAM" id="MobiDB-lite"/>
    </source>
</evidence>
<gene>
    <name evidence="2" type="ORF">GMDG_01862</name>
</gene>
<feature type="compositionally biased region" description="Polar residues" evidence="1">
    <location>
        <begin position="67"/>
        <end position="85"/>
    </location>
</feature>
<feature type="region of interest" description="Disordered" evidence="1">
    <location>
        <begin position="713"/>
        <end position="764"/>
    </location>
</feature>
<feature type="compositionally biased region" description="Polar residues" evidence="1">
    <location>
        <begin position="849"/>
        <end position="862"/>
    </location>
</feature>
<feature type="region of interest" description="Disordered" evidence="1">
    <location>
        <begin position="542"/>
        <end position="666"/>
    </location>
</feature>
<accession>L8FZ15</accession>
<sequence>MMFSPSSIQKVPPGEGEMNKENIYTISDAPMAAPPTAKTDTGINQPVSSTPLPTSEEPAAPTGAMDSVTQPSTAQPSTGYSTIFVNHNEPDDPDDDDSPILGRKRKRNSTNVDYLADFASRAQPNEPAEKKTGWAWKGTQGPTWKGHEVKHGVPIGVWSLSDEPIDERKHVLYGFLDPKLALHGRKYPERKDGSKYTGNFPSGTGTWAAKSHEWLLDPHLKGLSRKELTEYVRIRVKTWNKEEKPEERDALDQSAVAEAKEIAAASEPTIKSENKGNSAKKGNKTPRKSDEGKLDKGTPGGSFDEASPPTSNSTTKGPEQIYTPSGNRETRNDSPLDMKPPKESQKASSLPRSTPNAMRSNTGSPSRLETPPRERSKYVIKGKDVLIGYWKDSSEPDVINKHAMYGVIQAHGVFRVKVVPETRDGRHLKDGNYPKLSGGCWVNYDTCVFEKYLNDLIRTEIEEYCRICVADPDYNDRAQGPGIDRAVREAKRIVAEKAAAKSMDIIEYNRKRVDQLEQGAISREVEKQRRNGEVVVTPLKKAEVKHTAKRSGKAASDARARMVRQARKEVKEAKERETLNSKGDADMAEAIRRSTTEQEALEARKKSNLNSNASPATPAEANKSTGAETSSSRHAKDLTSAYSHLRQANSTPISARSSVTSSESDRSKFYLLDRETQRVKMEKWCRMKLTSQYHNLDREGQRRHVEKHIDQLIAKQTGAATPKRPKKRSRTGDYPAQPGAVSAPSPLSDMTRAVSTPTTATQEPAARAGFAATAAAPGAAAVERFSRAESPAVNKWPGAGNTRTNLTLRSVLNEPMTPIPSESEVTPQPKSVENTVDVAMVDAPVETTAPVQPVTSNSTPPAESSAIPVTTVETEAVQAVPSAVTTHPTSVENAADNQPSRSATQEEASRPSHSSAASTDVPMADAPTEINQPPLDPSTAPESVETEQFAKPHFPSKLHQQLFATPRVASSDNPQGFMSAPPRAYITPYPTPPFAAAPSSAPPVRAPALPPAPLILQGQDGIKYSSDPSSEFGDLLVSVDRELVDVDDKEYTRQIVLVAKKAPRPPRAQGEERKVGEEVFKMTGEGVFGGYFVGAERKVTRLGGEDWVKFVVLVPF</sequence>
<feature type="compositionally biased region" description="Basic and acidic residues" evidence="1">
    <location>
        <begin position="556"/>
        <end position="605"/>
    </location>
</feature>
<evidence type="ECO:0000313" key="2">
    <source>
        <dbReference type="EMBL" id="ELR05784.1"/>
    </source>
</evidence>
<feature type="compositionally biased region" description="Polar residues" evidence="1">
    <location>
        <begin position="753"/>
        <end position="762"/>
    </location>
</feature>
<evidence type="ECO:0000313" key="3">
    <source>
        <dbReference type="Proteomes" id="UP000011064"/>
    </source>
</evidence>
<reference evidence="3" key="1">
    <citation type="submission" date="2010-09" db="EMBL/GenBank/DDBJ databases">
        <title>The genome sequence of Geomyces destructans 20631-21.</title>
        <authorList>
            <consortium name="The Broad Institute Genome Sequencing Platform"/>
            <person name="Cuomo C.A."/>
            <person name="Blehert D.S."/>
            <person name="Lorch J.M."/>
            <person name="Young S.K."/>
            <person name="Zeng Q."/>
            <person name="Gargeya S."/>
            <person name="Fitzgerald M."/>
            <person name="Haas B."/>
            <person name="Abouelleil A."/>
            <person name="Alvarado L."/>
            <person name="Arachchi H.M."/>
            <person name="Berlin A."/>
            <person name="Brown A."/>
            <person name="Chapman S.B."/>
            <person name="Chen Z."/>
            <person name="Dunbar C."/>
            <person name="Freedman E."/>
            <person name="Gearin G."/>
            <person name="Gellesch M."/>
            <person name="Goldberg J."/>
            <person name="Griggs A."/>
            <person name="Gujja S."/>
            <person name="Heiman D."/>
            <person name="Howarth C."/>
            <person name="Larson L."/>
            <person name="Lui A."/>
            <person name="MacDonald P.J.P."/>
            <person name="Montmayeur A."/>
            <person name="Murphy C."/>
            <person name="Neiman D."/>
            <person name="Pearson M."/>
            <person name="Priest M."/>
            <person name="Roberts A."/>
            <person name="Saif S."/>
            <person name="Shea T."/>
            <person name="Shenoy N."/>
            <person name="Sisk P."/>
            <person name="Stolte C."/>
            <person name="Sykes S."/>
            <person name="Wortman J."/>
            <person name="Nusbaum C."/>
            <person name="Birren B."/>
        </authorList>
    </citation>
    <scope>NUCLEOTIDE SEQUENCE [LARGE SCALE GENOMIC DNA]</scope>
    <source>
        <strain evidence="3">ATCC MYA-4855 / 20631-21</strain>
    </source>
</reference>
<dbReference type="Proteomes" id="UP000011064">
    <property type="component" value="Unassembled WGS sequence"/>
</dbReference>
<dbReference type="InParanoid" id="L8FZ15"/>
<feature type="region of interest" description="Disordered" evidence="1">
    <location>
        <begin position="124"/>
        <end position="148"/>
    </location>
</feature>
<feature type="compositionally biased region" description="Basic and acidic residues" evidence="1">
    <location>
        <begin position="241"/>
        <end position="251"/>
    </location>
</feature>
<organism evidence="2 3">
    <name type="scientific">Pseudogymnoascus destructans (strain ATCC MYA-4855 / 20631-21)</name>
    <name type="common">Bat white-nose syndrome fungus</name>
    <name type="synonym">Geomyces destructans</name>
    <dbReference type="NCBI Taxonomy" id="658429"/>
    <lineage>
        <taxon>Eukaryota</taxon>
        <taxon>Fungi</taxon>
        <taxon>Dikarya</taxon>
        <taxon>Ascomycota</taxon>
        <taxon>Pezizomycotina</taxon>
        <taxon>Leotiomycetes</taxon>
        <taxon>Thelebolales</taxon>
        <taxon>Thelebolaceae</taxon>
        <taxon>Pseudogymnoascus</taxon>
    </lineage>
</organism>
<dbReference type="STRING" id="658429.L8FZ15"/>
<feature type="compositionally biased region" description="Polar residues" evidence="1">
    <location>
        <begin position="640"/>
        <end position="653"/>
    </location>
</feature>
<dbReference type="EMBL" id="GL573192">
    <property type="protein sequence ID" value="ELR05784.1"/>
    <property type="molecule type" value="Genomic_DNA"/>
</dbReference>
<feature type="compositionally biased region" description="Polar residues" evidence="1">
    <location>
        <begin position="346"/>
        <end position="367"/>
    </location>
</feature>
<feature type="compositionally biased region" description="Polar residues" evidence="1">
    <location>
        <begin position="38"/>
        <end position="53"/>
    </location>
</feature>
<proteinExistence type="predicted"/>
<feature type="compositionally biased region" description="Polar residues" evidence="1">
    <location>
        <begin position="308"/>
        <end position="327"/>
    </location>
</feature>
<feature type="compositionally biased region" description="Basic and acidic residues" evidence="1">
    <location>
        <begin position="287"/>
        <end position="296"/>
    </location>
</feature>
<dbReference type="VEuPathDB" id="FungiDB:GMDG_01862"/>
<feature type="compositionally biased region" description="Polar residues" evidence="1">
    <location>
        <begin position="883"/>
        <end position="918"/>
    </location>
</feature>
<feature type="compositionally biased region" description="Basic and acidic residues" evidence="1">
    <location>
        <begin position="328"/>
        <end position="345"/>
    </location>
</feature>
<dbReference type="AlphaFoldDB" id="L8FZ15"/>
<dbReference type="HOGENOM" id="CLU_009939_0_0_1"/>
<protein>
    <submittedName>
        <fullName evidence="2">Uncharacterized protein</fullName>
    </submittedName>
</protein>
<name>L8FZ15_PSED2</name>
<feature type="compositionally biased region" description="Low complexity" evidence="1">
    <location>
        <begin position="869"/>
        <end position="880"/>
    </location>
</feature>
<dbReference type="OrthoDB" id="5235778at2759"/>
<feature type="region of interest" description="Disordered" evidence="1">
    <location>
        <begin position="241"/>
        <end position="376"/>
    </location>
</feature>
<feature type="region of interest" description="Disordered" evidence="1">
    <location>
        <begin position="1"/>
        <end position="109"/>
    </location>
</feature>
<feature type="region of interest" description="Disordered" evidence="1">
    <location>
        <begin position="846"/>
        <end position="949"/>
    </location>
</feature>
<feature type="compositionally biased region" description="Polar residues" evidence="1">
    <location>
        <begin position="622"/>
        <end position="632"/>
    </location>
</feature>